<evidence type="ECO:0000256" key="6">
    <source>
        <dbReference type="ARBA" id="ARBA00023242"/>
    </source>
</evidence>
<dbReference type="Pfam" id="PF16815">
    <property type="entry name" value="HRI1"/>
    <property type="match status" value="1"/>
</dbReference>
<dbReference type="InterPro" id="IPR031818">
    <property type="entry name" value="Hri1"/>
</dbReference>
<evidence type="ECO:0000256" key="2">
    <source>
        <dbReference type="ARBA" id="ARBA00004496"/>
    </source>
</evidence>
<accession>A0A4S2MSL4</accession>
<dbReference type="EMBL" id="ML220136">
    <property type="protein sequence ID" value="TGZ78977.1"/>
    <property type="molecule type" value="Genomic_DNA"/>
</dbReference>
<keyword evidence="8" id="KW-1185">Reference proteome</keyword>
<comment type="subcellular location">
    <subcellularLocation>
        <location evidence="2">Cytoplasm</location>
    </subcellularLocation>
    <subcellularLocation>
        <location evidence="1">Nucleus</location>
    </subcellularLocation>
</comment>
<sequence>MGSISHRLSIAWPPAAASEPTSTLVLTTPKRRFIDLRASLPLTSKSLYWGIAGTSSYDPATRTGTWTHWIDSRTDEPASDSGVMETLQNGDVLETGTMLDFDDGRVKRYEEVWRDEMGLGTRCVAVECGMAGCRGMGVILGDWCQVLVKRDGEVSAGRWKRGEDGVWREEFRVGRVINDEFRSMLEGQVEEKKTLGGLEWVVVERHNVG</sequence>
<dbReference type="CDD" id="cd11692">
    <property type="entry name" value="HRI1_N_like"/>
    <property type="match status" value="1"/>
</dbReference>
<evidence type="ECO:0000256" key="3">
    <source>
        <dbReference type="ARBA" id="ARBA00005229"/>
    </source>
</evidence>
<gene>
    <name evidence="7" type="ORF">EX30DRAFT_126792</name>
</gene>
<evidence type="ECO:0000256" key="1">
    <source>
        <dbReference type="ARBA" id="ARBA00004123"/>
    </source>
</evidence>
<evidence type="ECO:0000313" key="8">
    <source>
        <dbReference type="Proteomes" id="UP000298138"/>
    </source>
</evidence>
<dbReference type="Proteomes" id="UP000298138">
    <property type="component" value="Unassembled WGS sequence"/>
</dbReference>
<comment type="similarity">
    <text evidence="3">Belongs to the HRI1 family.</text>
</comment>
<protein>
    <recommendedName>
        <fullName evidence="4">Protein HRI1</fullName>
    </recommendedName>
</protein>
<evidence type="ECO:0000256" key="5">
    <source>
        <dbReference type="ARBA" id="ARBA00022490"/>
    </source>
</evidence>
<proteinExistence type="inferred from homology"/>
<reference evidence="7 8" key="1">
    <citation type="submission" date="2019-04" db="EMBL/GenBank/DDBJ databases">
        <title>Comparative genomics and transcriptomics to analyze fruiting body development in filamentous ascomycetes.</title>
        <authorList>
            <consortium name="DOE Joint Genome Institute"/>
            <person name="Lutkenhaus R."/>
            <person name="Traeger S."/>
            <person name="Breuer J."/>
            <person name="Kuo A."/>
            <person name="Lipzen A."/>
            <person name="Pangilinan J."/>
            <person name="Dilworth D."/>
            <person name="Sandor L."/>
            <person name="Poggeler S."/>
            <person name="Barry K."/>
            <person name="Grigoriev I.V."/>
            <person name="Nowrousian M."/>
        </authorList>
    </citation>
    <scope>NUCLEOTIDE SEQUENCE [LARGE SCALE GENOMIC DNA]</scope>
    <source>
        <strain evidence="7 8">CBS 389.68</strain>
    </source>
</reference>
<evidence type="ECO:0000256" key="4">
    <source>
        <dbReference type="ARBA" id="ARBA00017063"/>
    </source>
</evidence>
<dbReference type="InterPro" id="IPR038744">
    <property type="entry name" value="Hri1_N"/>
</dbReference>
<organism evidence="7 8">
    <name type="scientific">Ascodesmis nigricans</name>
    <dbReference type="NCBI Taxonomy" id="341454"/>
    <lineage>
        <taxon>Eukaryota</taxon>
        <taxon>Fungi</taxon>
        <taxon>Dikarya</taxon>
        <taxon>Ascomycota</taxon>
        <taxon>Pezizomycotina</taxon>
        <taxon>Pezizomycetes</taxon>
        <taxon>Pezizales</taxon>
        <taxon>Ascodesmidaceae</taxon>
        <taxon>Ascodesmis</taxon>
    </lineage>
</organism>
<keyword evidence="5" id="KW-0963">Cytoplasm</keyword>
<dbReference type="AlphaFoldDB" id="A0A4S2MSL4"/>
<dbReference type="InterPro" id="IPR043047">
    <property type="entry name" value="Hri1_N_sf"/>
</dbReference>
<dbReference type="GO" id="GO:0005634">
    <property type="term" value="C:nucleus"/>
    <property type="evidence" value="ECO:0007669"/>
    <property type="project" value="UniProtKB-SubCell"/>
</dbReference>
<keyword evidence="6" id="KW-0539">Nucleus</keyword>
<dbReference type="OrthoDB" id="4045395at2759"/>
<name>A0A4S2MSL4_9PEZI</name>
<dbReference type="GO" id="GO:0005737">
    <property type="term" value="C:cytoplasm"/>
    <property type="evidence" value="ECO:0007669"/>
    <property type="project" value="UniProtKB-SubCell"/>
</dbReference>
<dbReference type="InParanoid" id="A0A4S2MSL4"/>
<evidence type="ECO:0000313" key="7">
    <source>
        <dbReference type="EMBL" id="TGZ78977.1"/>
    </source>
</evidence>
<dbReference type="Gene3D" id="2.40.128.320">
    <property type="entry name" value="Protein HRI1, N-terminal domain"/>
    <property type="match status" value="1"/>
</dbReference>
<dbReference type="STRING" id="341454.A0A4S2MSL4"/>